<dbReference type="AlphaFoldDB" id="Q489H6"/>
<protein>
    <submittedName>
        <fullName evidence="1">Uncharacterized protein</fullName>
    </submittedName>
</protein>
<organism evidence="1 2">
    <name type="scientific">Colwellia psychrerythraea (strain 34H / ATCC BAA-681)</name>
    <name type="common">Vibrio psychroerythus</name>
    <dbReference type="NCBI Taxonomy" id="167879"/>
    <lineage>
        <taxon>Bacteria</taxon>
        <taxon>Pseudomonadati</taxon>
        <taxon>Pseudomonadota</taxon>
        <taxon>Gammaproteobacteria</taxon>
        <taxon>Alteromonadales</taxon>
        <taxon>Colwelliaceae</taxon>
        <taxon>Colwellia</taxon>
    </lineage>
</organism>
<dbReference type="STRING" id="167879.CPS_0530"/>
<evidence type="ECO:0000313" key="1">
    <source>
        <dbReference type="EMBL" id="AAZ26379.1"/>
    </source>
</evidence>
<gene>
    <name evidence="1" type="ordered locus">CPS_0530</name>
</gene>
<name>Q489H6_COLP3</name>
<dbReference type="EMBL" id="CP000083">
    <property type="protein sequence ID" value="AAZ26379.1"/>
    <property type="molecule type" value="Genomic_DNA"/>
</dbReference>
<accession>Q489H6</accession>
<reference evidence="1" key="1">
    <citation type="journal article" date="2005" name="Proc. Natl. Acad. Sci. U.S.A.">
        <title>The psychrophilic lifestyle as revealed by the genome sequence of Colwellia psychrerythraea 34H through genomic and proteomic analyses.</title>
        <authorList>
            <person name="Methe B.A."/>
            <person name="Nelson K.E."/>
            <person name="Deming J.W."/>
            <person name="Momen B."/>
            <person name="Melamud E."/>
            <person name="Zhang X."/>
            <person name="Moult J."/>
            <person name="Madupu R."/>
            <person name="Nelson W.C."/>
            <person name="Dodson R.J."/>
            <person name="Brinkac L.M."/>
            <person name="Daugherty S.C."/>
            <person name="Durkin A.S."/>
            <person name="DeBoy R.T."/>
            <person name="Kolonay J.F."/>
            <person name="Sullivan S.A."/>
            <person name="Zhou L."/>
            <person name="Davidsen T.M."/>
            <person name="Wu M."/>
            <person name="Huston A.L."/>
            <person name="Lewis M."/>
            <person name="Weaver B."/>
            <person name="Weidman J.F."/>
            <person name="Khouri H."/>
            <person name="Utterback T.R."/>
            <person name="Feldblyum T.V."/>
            <person name="Fraser C.M."/>
        </authorList>
    </citation>
    <scope>NUCLEOTIDE SEQUENCE [LARGE SCALE GENOMIC DNA]</scope>
    <source>
        <strain evidence="1">34H</strain>
    </source>
</reference>
<evidence type="ECO:0000313" key="2">
    <source>
        <dbReference type="Proteomes" id="UP000000547"/>
    </source>
</evidence>
<proteinExistence type="predicted"/>
<dbReference type="KEGG" id="cps:CPS_0530"/>
<dbReference type="Proteomes" id="UP000000547">
    <property type="component" value="Chromosome"/>
</dbReference>
<sequence length="71" mass="7929">MKPYTFAKTVSPLKIVARNILNLSSLILLVNTATYRHQISALLAKILGLPNTQCISGICYDNSTNTEHRRK</sequence>
<dbReference type="HOGENOM" id="CLU_2733066_0_0_6"/>